<accession>A0ABN6N439</accession>
<sequence length="155" mass="17263">MESKRRAPPGFPSQRGEITWVTAVLVLALAVAGYAVWVVFPVYYTHLEVKQVVKDYGNRAIQARDDAALKSGLLRDLAALGKDPGEEDGTERPAVDVAPADLVWERAGSAEAPTLHVAFGYDRHVALPFLERYLDRHFDVDMELDTSRANWGKER</sequence>
<gene>
    <name evidence="2" type="ORF">AMPC_08540</name>
</gene>
<evidence type="ECO:0000313" key="3">
    <source>
        <dbReference type="Proteomes" id="UP001162734"/>
    </source>
</evidence>
<proteinExistence type="predicted"/>
<keyword evidence="1" id="KW-1133">Transmembrane helix</keyword>
<keyword evidence="1" id="KW-0472">Membrane</keyword>
<dbReference type="EMBL" id="AP025592">
    <property type="protein sequence ID" value="BDG07741.1"/>
    <property type="molecule type" value="Genomic_DNA"/>
</dbReference>
<feature type="transmembrane region" description="Helical" evidence="1">
    <location>
        <begin position="20"/>
        <end position="44"/>
    </location>
</feature>
<evidence type="ECO:0000256" key="1">
    <source>
        <dbReference type="SAM" id="Phobius"/>
    </source>
</evidence>
<organism evidence="2 3">
    <name type="scientific">Anaeromyxobacter paludicola</name>
    <dbReference type="NCBI Taxonomy" id="2918171"/>
    <lineage>
        <taxon>Bacteria</taxon>
        <taxon>Pseudomonadati</taxon>
        <taxon>Myxococcota</taxon>
        <taxon>Myxococcia</taxon>
        <taxon>Myxococcales</taxon>
        <taxon>Cystobacterineae</taxon>
        <taxon>Anaeromyxobacteraceae</taxon>
        <taxon>Anaeromyxobacter</taxon>
    </lineage>
</organism>
<evidence type="ECO:0008006" key="4">
    <source>
        <dbReference type="Google" id="ProtNLM"/>
    </source>
</evidence>
<dbReference type="Proteomes" id="UP001162734">
    <property type="component" value="Chromosome"/>
</dbReference>
<evidence type="ECO:0000313" key="2">
    <source>
        <dbReference type="EMBL" id="BDG07741.1"/>
    </source>
</evidence>
<protein>
    <recommendedName>
        <fullName evidence="4">DUF4845 domain-containing protein</fullName>
    </recommendedName>
</protein>
<dbReference type="RefSeq" id="WP_248344635.1">
    <property type="nucleotide sequence ID" value="NZ_AP025592.1"/>
</dbReference>
<keyword evidence="3" id="KW-1185">Reference proteome</keyword>
<keyword evidence="1" id="KW-0812">Transmembrane</keyword>
<reference evidence="3" key="1">
    <citation type="journal article" date="2022" name="Int. J. Syst. Evol. Microbiol.">
        <title>Anaeromyxobacter oryzae sp. nov., Anaeromyxobacter diazotrophicus sp. nov. and Anaeromyxobacter paludicola sp. nov., isolated from paddy soils.</title>
        <authorList>
            <person name="Itoh H."/>
            <person name="Xu Z."/>
            <person name="Mise K."/>
            <person name="Masuda Y."/>
            <person name="Ushijima N."/>
            <person name="Hayakawa C."/>
            <person name="Shiratori Y."/>
            <person name="Senoo K."/>
        </authorList>
    </citation>
    <scope>NUCLEOTIDE SEQUENCE [LARGE SCALE GENOMIC DNA]</scope>
    <source>
        <strain evidence="3">Red630</strain>
    </source>
</reference>
<name>A0ABN6N439_9BACT</name>